<dbReference type="AlphaFoldDB" id="A0A8W8NG93"/>
<keyword evidence="3" id="KW-1185">Reference proteome</keyword>
<feature type="region of interest" description="Disordered" evidence="1">
    <location>
        <begin position="71"/>
        <end position="96"/>
    </location>
</feature>
<dbReference type="Proteomes" id="UP000005408">
    <property type="component" value="Unassembled WGS sequence"/>
</dbReference>
<reference evidence="2" key="1">
    <citation type="submission" date="2022-08" db="UniProtKB">
        <authorList>
            <consortium name="EnsemblMetazoa"/>
        </authorList>
    </citation>
    <scope>IDENTIFICATION</scope>
    <source>
        <strain evidence="2">05x7-T-G4-1.051#20</strain>
    </source>
</reference>
<name>A0A8W8NG93_MAGGI</name>
<evidence type="ECO:0000313" key="2">
    <source>
        <dbReference type="EnsemblMetazoa" id="G5667.1:cds"/>
    </source>
</evidence>
<protein>
    <submittedName>
        <fullName evidence="2">Uncharacterized protein</fullName>
    </submittedName>
</protein>
<evidence type="ECO:0000313" key="3">
    <source>
        <dbReference type="Proteomes" id="UP000005408"/>
    </source>
</evidence>
<dbReference type="EnsemblMetazoa" id="G5667.1">
    <property type="protein sequence ID" value="G5667.1:cds"/>
    <property type="gene ID" value="G5667"/>
</dbReference>
<organism evidence="2 3">
    <name type="scientific">Magallana gigas</name>
    <name type="common">Pacific oyster</name>
    <name type="synonym">Crassostrea gigas</name>
    <dbReference type="NCBI Taxonomy" id="29159"/>
    <lineage>
        <taxon>Eukaryota</taxon>
        <taxon>Metazoa</taxon>
        <taxon>Spiralia</taxon>
        <taxon>Lophotrochozoa</taxon>
        <taxon>Mollusca</taxon>
        <taxon>Bivalvia</taxon>
        <taxon>Autobranchia</taxon>
        <taxon>Pteriomorphia</taxon>
        <taxon>Ostreida</taxon>
        <taxon>Ostreoidea</taxon>
        <taxon>Ostreidae</taxon>
        <taxon>Magallana</taxon>
    </lineage>
</organism>
<sequence length="145" mass="16534">MMVLSIYQIEGQLRLTPQQRNRLILRPSTRPNQRLISSTMATLLRRQRLSLQGTSNANDLRQQILRLIASRRSGSRSASSTLTGTQNRSRPATPPCPEISCLPVPSNCRRVTYYMTTAGRRCRGCDFNRCEDFESRWGKGFSIIE</sequence>
<feature type="compositionally biased region" description="Low complexity" evidence="1">
    <location>
        <begin position="71"/>
        <end position="85"/>
    </location>
</feature>
<accession>A0A8W8NG93</accession>
<proteinExistence type="predicted"/>
<evidence type="ECO:0000256" key="1">
    <source>
        <dbReference type="SAM" id="MobiDB-lite"/>
    </source>
</evidence>